<dbReference type="AlphaFoldDB" id="A0A835M8Y5"/>
<dbReference type="PANTHER" id="PTHR46999:SF4">
    <property type="entry name" value="ALPHA-GLUCAN WATER DIKINASE 2"/>
    <property type="match status" value="1"/>
</dbReference>
<dbReference type="UniPathway" id="UPA00378"/>
<organism evidence="1 2">
    <name type="scientific">Coptis chinensis</name>
    <dbReference type="NCBI Taxonomy" id="261450"/>
    <lineage>
        <taxon>Eukaryota</taxon>
        <taxon>Viridiplantae</taxon>
        <taxon>Streptophyta</taxon>
        <taxon>Embryophyta</taxon>
        <taxon>Tracheophyta</taxon>
        <taxon>Spermatophyta</taxon>
        <taxon>Magnoliopsida</taxon>
        <taxon>Ranunculales</taxon>
        <taxon>Ranunculaceae</taxon>
        <taxon>Coptidoideae</taxon>
        <taxon>Coptis</taxon>
    </lineage>
</organism>
<keyword evidence="2" id="KW-1185">Reference proteome</keyword>
<name>A0A835M8Y5_9MAGN</name>
<dbReference type="OrthoDB" id="1302255at2759"/>
<comment type="caution">
    <text evidence="1">The sequence shown here is derived from an EMBL/GenBank/DDBJ whole genome shotgun (WGS) entry which is preliminary data.</text>
</comment>
<evidence type="ECO:0000313" key="1">
    <source>
        <dbReference type="EMBL" id="KAF9618144.1"/>
    </source>
</evidence>
<dbReference type="Proteomes" id="UP000631114">
    <property type="component" value="Unassembled WGS sequence"/>
</dbReference>
<proteinExistence type="predicted"/>
<accession>A0A835M8Y5</accession>
<protein>
    <submittedName>
        <fullName evidence="1">Uncharacterized protein</fullName>
    </submittedName>
</protein>
<feature type="non-terminal residue" evidence="1">
    <location>
        <position position="1"/>
    </location>
</feature>
<evidence type="ECO:0000313" key="2">
    <source>
        <dbReference type="Proteomes" id="UP000631114"/>
    </source>
</evidence>
<dbReference type="PANTHER" id="PTHR46999">
    <property type="entry name" value="ALPHA-GLUCAN WATER DIKINASE 1, CHLOROPLASTIC-RELATED"/>
    <property type="match status" value="1"/>
</dbReference>
<sequence length="257" mass="29237">FEFCLDLILAVDGSASELVREIATECGVDFDEDSRAVVIDHGRFANGDHMLIASDDFIDFMMSFWGRKNRSSCTIPRDWCAGTLLPDLLDLDMELNVQIPVQFLEVVHTTSFATLDLRLLAVHIGANLESAIDTCLGYSAMEYLSFVKMHIEDKNIGPVMEGIMFFISLMLQNLCLSTVDNEDLIYCTKVTNELSLTIFCMQRVTRPRGGINDWFHWLPVSLHKKLDYIMRRIYGDSRFPFAVGKNKLVPFLPFSKL</sequence>
<reference evidence="1 2" key="1">
    <citation type="submission" date="2020-10" db="EMBL/GenBank/DDBJ databases">
        <title>The Coptis chinensis genome and diversification of protoberbering-type alkaloids.</title>
        <authorList>
            <person name="Wang B."/>
            <person name="Shu S."/>
            <person name="Song C."/>
            <person name="Liu Y."/>
        </authorList>
    </citation>
    <scope>NUCLEOTIDE SEQUENCE [LARGE SCALE GENOMIC DNA]</scope>
    <source>
        <strain evidence="1">HL-2020</strain>
        <tissue evidence="1">Leaf</tissue>
    </source>
</reference>
<dbReference type="EMBL" id="JADFTS010000002">
    <property type="protein sequence ID" value="KAF9618144.1"/>
    <property type="molecule type" value="Genomic_DNA"/>
</dbReference>
<gene>
    <name evidence="1" type="ORF">IFM89_000547</name>
</gene>